<dbReference type="InterPro" id="IPR050440">
    <property type="entry name" value="Laminin/Netrin_ECM"/>
</dbReference>
<evidence type="ECO:0000313" key="6">
    <source>
        <dbReference type="RefSeq" id="XP_031560905.1"/>
    </source>
</evidence>
<name>A0A6P8I8B8_ACTTE</name>
<dbReference type="GO" id="GO:0009888">
    <property type="term" value="P:tissue development"/>
    <property type="evidence" value="ECO:0007669"/>
    <property type="project" value="TreeGrafter"/>
</dbReference>
<proteinExistence type="predicted"/>
<evidence type="ECO:0000259" key="4">
    <source>
        <dbReference type="PROSITE" id="PS51117"/>
    </source>
</evidence>
<dbReference type="GO" id="GO:0009887">
    <property type="term" value="P:animal organ morphogenesis"/>
    <property type="evidence" value="ECO:0007669"/>
    <property type="project" value="TreeGrafter"/>
</dbReference>
<reference evidence="6" key="1">
    <citation type="submission" date="2025-08" db="UniProtKB">
        <authorList>
            <consortium name="RefSeq"/>
        </authorList>
    </citation>
    <scope>IDENTIFICATION</scope>
</reference>
<dbReference type="PANTHER" id="PTHR10574">
    <property type="entry name" value="NETRIN/LAMININ-RELATED"/>
    <property type="match status" value="1"/>
</dbReference>
<evidence type="ECO:0000256" key="3">
    <source>
        <dbReference type="SAM" id="SignalP"/>
    </source>
</evidence>
<dbReference type="Proteomes" id="UP000515163">
    <property type="component" value="Unplaced"/>
</dbReference>
<dbReference type="Gene3D" id="2.60.120.260">
    <property type="entry name" value="Galactose-binding domain-like"/>
    <property type="match status" value="1"/>
</dbReference>
<protein>
    <submittedName>
        <fullName evidence="6">Laminin subunit beta-1-like</fullName>
    </submittedName>
</protein>
<feature type="domain" description="Laminin N-terminal" evidence="4">
    <location>
        <begin position="24"/>
        <end position="252"/>
    </location>
</feature>
<evidence type="ECO:0000256" key="2">
    <source>
        <dbReference type="ARBA" id="ARBA00023292"/>
    </source>
</evidence>
<keyword evidence="3" id="KW-0732">Signal</keyword>
<dbReference type="GeneID" id="116296925"/>
<gene>
    <name evidence="6" type="primary">LOC116296925</name>
</gene>
<dbReference type="SMART" id="SM00136">
    <property type="entry name" value="LamNT"/>
    <property type="match status" value="1"/>
</dbReference>
<organism evidence="5 6">
    <name type="scientific">Actinia tenebrosa</name>
    <name type="common">Australian red waratah sea anemone</name>
    <dbReference type="NCBI Taxonomy" id="6105"/>
    <lineage>
        <taxon>Eukaryota</taxon>
        <taxon>Metazoa</taxon>
        <taxon>Cnidaria</taxon>
        <taxon>Anthozoa</taxon>
        <taxon>Hexacorallia</taxon>
        <taxon>Actiniaria</taxon>
        <taxon>Actiniidae</taxon>
        <taxon>Actinia</taxon>
    </lineage>
</organism>
<dbReference type="AlphaFoldDB" id="A0A6P8I8B8"/>
<dbReference type="InterPro" id="IPR008211">
    <property type="entry name" value="Laminin_N"/>
</dbReference>
<dbReference type="RefSeq" id="XP_031560905.1">
    <property type="nucleotide sequence ID" value="XM_031705045.1"/>
</dbReference>
<accession>A0A6P8I8B8</accession>
<dbReference type="PANTHER" id="PTHR10574:SF444">
    <property type="entry name" value="BASEMENT MEMBRANE-SPECIFIC HEPARAN SULFATE PROTEOGLYCAN CORE PROTEIN"/>
    <property type="match status" value="1"/>
</dbReference>
<keyword evidence="5" id="KW-1185">Reference proteome</keyword>
<dbReference type="InParanoid" id="A0A6P8I8B8"/>
<feature type="non-terminal residue" evidence="6">
    <location>
        <position position="277"/>
    </location>
</feature>
<keyword evidence="2" id="KW-0424">Laminin EGF-like domain</keyword>
<sequence>MSFTTFLIVMLLTSFVYGSNKNCSVGPCFPTSREIASKFSVQANSTCGVDKAEEYCLPSSLDCNQICNDSNAKANQSHSATYINDAFALNTFWKSVNMDRPVFLQFDFGVQFMVYRSVATFEFELPAAMYFAKSQDNGLDFRPLAFYATACSNFFYMTETPINRLNGLAVECFKIDPTNNPAKQIEYGPMRDPATSQGIVASYQNQTYFVMTNLRLVLVSYITPPGFDPATASDQLKKSLSFTLRDWDVIAACFCNGQASACDSQNVGKCLCERNTD</sequence>
<dbReference type="PROSITE" id="PS51117">
    <property type="entry name" value="LAMININ_NTER"/>
    <property type="match status" value="1"/>
</dbReference>
<evidence type="ECO:0000313" key="5">
    <source>
        <dbReference type="Proteomes" id="UP000515163"/>
    </source>
</evidence>
<feature type="signal peptide" evidence="3">
    <location>
        <begin position="1"/>
        <end position="18"/>
    </location>
</feature>
<dbReference type="Pfam" id="PF00055">
    <property type="entry name" value="Laminin_N"/>
    <property type="match status" value="1"/>
</dbReference>
<keyword evidence="1" id="KW-1015">Disulfide bond</keyword>
<feature type="chain" id="PRO_5028162199" evidence="3">
    <location>
        <begin position="19"/>
        <end position="277"/>
    </location>
</feature>
<dbReference type="KEGG" id="aten:116296925"/>
<dbReference type="OrthoDB" id="5985440at2759"/>
<evidence type="ECO:0000256" key="1">
    <source>
        <dbReference type="ARBA" id="ARBA00023157"/>
    </source>
</evidence>